<evidence type="ECO:0000256" key="3">
    <source>
        <dbReference type="ARBA" id="ARBA00022553"/>
    </source>
</evidence>
<evidence type="ECO:0000313" key="12">
    <source>
        <dbReference type="Proteomes" id="UP000256977"/>
    </source>
</evidence>
<dbReference type="GO" id="GO:0000155">
    <property type="term" value="F:phosphorelay sensor kinase activity"/>
    <property type="evidence" value="ECO:0007669"/>
    <property type="project" value="InterPro"/>
</dbReference>
<feature type="domain" description="HAMP" evidence="10">
    <location>
        <begin position="326"/>
        <end position="378"/>
    </location>
</feature>
<comment type="caution">
    <text evidence="11">The sequence shown here is derived from an EMBL/GenBank/DDBJ whole genome shotgun (WGS) entry which is preliminary data.</text>
</comment>
<dbReference type="Proteomes" id="UP000256977">
    <property type="component" value="Unassembled WGS sequence"/>
</dbReference>
<sequence length="607" mass="69242">MKNGLNWLLNRSRNIGLIRKFILFYLFTIFIPVIIIYYVSYTNTVNLIKREIQTSLSGMTVQVNNNLEDWLMKIDGMTSTMYSSVLFNTLSKDKYGPDSLEFVQDHREFDKFFMYVLTQSNDIASIFVFTKNKNLFYKSYAGAIKSNYDPEEEDWYSRTLNNKGKTTFFGLHRSWLLSNGSSDVFSFAREIRNIEGEHLGVLLVDIKLDSIGRLIGRAADSYDSKFLVIDNNGSLIYRDRDIEFQEDDQSLLDRIASSDDQPAKVVVNSRPVHLTTQTSAISGWKIVSVTPDESINKHTLNLSVFYGVITVVSIFIFSFMLLLLYLTIYRPIYRLNLSMKKVEAGDFNVQVLGRSKDEIGQLNTSFNQMVSKVNELIESEYKATILRKDAEFKALQAQINPHFLYNTLQLISSIAVVKKVPEIDHASRSLGYMLRYSIKTKGDFVPFEQELEHVKSYLDIQSIRLEDEVRIKVQMSEELKAYGIVKLVLQPIIENSFRHGLDKRRGAGTVELLGRLTHDDKIEIAIRDNGAGMDQDTLDRLRRSLGHADVPALSNGKESIGILNVDARLKLFYGANYRLSIRSAPGEGTEVVLLIPAVRHQGGWNDV</sequence>
<evidence type="ECO:0000259" key="10">
    <source>
        <dbReference type="PROSITE" id="PS50885"/>
    </source>
</evidence>
<evidence type="ECO:0000256" key="4">
    <source>
        <dbReference type="ARBA" id="ARBA00022679"/>
    </source>
</evidence>
<dbReference type="Pfam" id="PF00672">
    <property type="entry name" value="HAMP"/>
    <property type="match status" value="1"/>
</dbReference>
<keyword evidence="5 9" id="KW-0812">Transmembrane</keyword>
<dbReference type="OrthoDB" id="9776552at2"/>
<evidence type="ECO:0000256" key="5">
    <source>
        <dbReference type="ARBA" id="ARBA00022692"/>
    </source>
</evidence>
<evidence type="ECO:0000256" key="6">
    <source>
        <dbReference type="ARBA" id="ARBA00022777"/>
    </source>
</evidence>
<dbReference type="CDD" id="cd06225">
    <property type="entry name" value="HAMP"/>
    <property type="match status" value="1"/>
</dbReference>
<dbReference type="EMBL" id="QRDZ01000030">
    <property type="protein sequence ID" value="RED60577.1"/>
    <property type="molecule type" value="Genomic_DNA"/>
</dbReference>
<dbReference type="AlphaFoldDB" id="A0A3D9IG04"/>
<evidence type="ECO:0000256" key="9">
    <source>
        <dbReference type="SAM" id="Phobius"/>
    </source>
</evidence>
<dbReference type="PANTHER" id="PTHR34220:SF7">
    <property type="entry name" value="SENSOR HISTIDINE KINASE YPDA"/>
    <property type="match status" value="1"/>
</dbReference>
<keyword evidence="4" id="KW-0808">Transferase</keyword>
<organism evidence="11 12">
    <name type="scientific">Cohnella phaseoli</name>
    <dbReference type="NCBI Taxonomy" id="456490"/>
    <lineage>
        <taxon>Bacteria</taxon>
        <taxon>Bacillati</taxon>
        <taxon>Bacillota</taxon>
        <taxon>Bacilli</taxon>
        <taxon>Bacillales</taxon>
        <taxon>Paenibacillaceae</taxon>
        <taxon>Cohnella</taxon>
    </lineage>
</organism>
<dbReference type="SUPFAM" id="SSF55874">
    <property type="entry name" value="ATPase domain of HSP90 chaperone/DNA topoisomerase II/histidine kinase"/>
    <property type="match status" value="1"/>
</dbReference>
<evidence type="ECO:0000313" key="11">
    <source>
        <dbReference type="EMBL" id="RED60577.1"/>
    </source>
</evidence>
<evidence type="ECO:0000256" key="8">
    <source>
        <dbReference type="ARBA" id="ARBA00023136"/>
    </source>
</evidence>
<feature type="transmembrane region" description="Helical" evidence="9">
    <location>
        <begin position="304"/>
        <end position="329"/>
    </location>
</feature>
<keyword evidence="3" id="KW-0597">Phosphoprotein</keyword>
<accession>A0A3D9IG04</accession>
<dbReference type="Pfam" id="PF02518">
    <property type="entry name" value="HATPase_c"/>
    <property type="match status" value="1"/>
</dbReference>
<dbReference type="InterPro" id="IPR003594">
    <property type="entry name" value="HATPase_dom"/>
</dbReference>
<keyword evidence="6 11" id="KW-0418">Kinase</keyword>
<comment type="subcellular location">
    <subcellularLocation>
        <location evidence="1">Cell membrane</location>
        <topology evidence="1">Multi-pass membrane protein</topology>
    </subcellularLocation>
</comment>
<dbReference type="InterPro" id="IPR003660">
    <property type="entry name" value="HAMP_dom"/>
</dbReference>
<keyword evidence="12" id="KW-1185">Reference proteome</keyword>
<dbReference type="InterPro" id="IPR050640">
    <property type="entry name" value="Bact_2-comp_sensor_kinase"/>
</dbReference>
<dbReference type="Pfam" id="PF02743">
    <property type="entry name" value="dCache_1"/>
    <property type="match status" value="1"/>
</dbReference>
<feature type="transmembrane region" description="Helical" evidence="9">
    <location>
        <begin position="21"/>
        <end position="40"/>
    </location>
</feature>
<evidence type="ECO:0000256" key="7">
    <source>
        <dbReference type="ARBA" id="ARBA00022989"/>
    </source>
</evidence>
<name>A0A3D9IG04_9BACL</name>
<dbReference type="PANTHER" id="PTHR34220">
    <property type="entry name" value="SENSOR HISTIDINE KINASE YPDA"/>
    <property type="match status" value="1"/>
</dbReference>
<dbReference type="Pfam" id="PF06580">
    <property type="entry name" value="His_kinase"/>
    <property type="match status" value="1"/>
</dbReference>
<keyword evidence="7 9" id="KW-1133">Transmembrane helix</keyword>
<evidence type="ECO:0000256" key="2">
    <source>
        <dbReference type="ARBA" id="ARBA00022475"/>
    </source>
</evidence>
<dbReference type="Gene3D" id="3.30.450.20">
    <property type="entry name" value="PAS domain"/>
    <property type="match status" value="1"/>
</dbReference>
<gene>
    <name evidence="11" type="ORF">DFP98_13099</name>
</gene>
<dbReference type="InterPro" id="IPR033479">
    <property type="entry name" value="dCache_1"/>
</dbReference>
<dbReference type="Gene3D" id="6.10.340.10">
    <property type="match status" value="1"/>
</dbReference>
<evidence type="ECO:0000256" key="1">
    <source>
        <dbReference type="ARBA" id="ARBA00004651"/>
    </source>
</evidence>
<dbReference type="InterPro" id="IPR036890">
    <property type="entry name" value="HATPase_C_sf"/>
</dbReference>
<protein>
    <submittedName>
        <fullName evidence="11">Two-component system sensor histidine kinase YesM</fullName>
    </submittedName>
</protein>
<dbReference type="GO" id="GO:0005886">
    <property type="term" value="C:plasma membrane"/>
    <property type="evidence" value="ECO:0007669"/>
    <property type="project" value="UniProtKB-SubCell"/>
</dbReference>
<dbReference type="RefSeq" id="WP_147310294.1">
    <property type="nucleotide sequence ID" value="NZ_QRDZ01000030.1"/>
</dbReference>
<dbReference type="PROSITE" id="PS50885">
    <property type="entry name" value="HAMP"/>
    <property type="match status" value="1"/>
</dbReference>
<dbReference type="SUPFAM" id="SSF158472">
    <property type="entry name" value="HAMP domain-like"/>
    <property type="match status" value="1"/>
</dbReference>
<keyword evidence="8 9" id="KW-0472">Membrane</keyword>
<proteinExistence type="predicted"/>
<dbReference type="SMART" id="SM00304">
    <property type="entry name" value="HAMP"/>
    <property type="match status" value="1"/>
</dbReference>
<reference evidence="11 12" key="1">
    <citation type="submission" date="2018-07" db="EMBL/GenBank/DDBJ databases">
        <title>Genomic Encyclopedia of Type Strains, Phase III (KMG-III): the genomes of soil and plant-associated and newly described type strains.</title>
        <authorList>
            <person name="Whitman W."/>
        </authorList>
    </citation>
    <scope>NUCLEOTIDE SEQUENCE [LARGE SCALE GENOMIC DNA]</scope>
    <source>
        <strain evidence="11 12">CECT 7287</strain>
    </source>
</reference>
<dbReference type="InterPro" id="IPR010559">
    <property type="entry name" value="Sig_transdc_His_kin_internal"/>
</dbReference>
<dbReference type="Gene3D" id="3.30.565.10">
    <property type="entry name" value="Histidine kinase-like ATPase, C-terminal domain"/>
    <property type="match status" value="1"/>
</dbReference>
<dbReference type="CDD" id="cd18773">
    <property type="entry name" value="PDC1_HK_sensor"/>
    <property type="match status" value="1"/>
</dbReference>
<keyword evidence="2" id="KW-1003">Cell membrane</keyword>